<dbReference type="Proteomes" id="UP000048984">
    <property type="component" value="Unassembled WGS sequence"/>
</dbReference>
<dbReference type="PANTHER" id="PTHR23416">
    <property type="entry name" value="SIALIC ACID SYNTHASE-RELATED"/>
    <property type="match status" value="1"/>
</dbReference>
<accession>A0A0N8GEL8</accession>
<reference evidence="3 4" key="1">
    <citation type="submission" date="2015-09" db="EMBL/GenBank/DDBJ databases">
        <authorList>
            <consortium name="Swine Surveillance"/>
        </authorList>
    </citation>
    <scope>NUCLEOTIDE SEQUENCE [LARGE SCALE GENOMIC DNA]</scope>
    <source>
        <strain evidence="3 4">16</strain>
    </source>
</reference>
<dbReference type="RefSeq" id="WP_054358044.1">
    <property type="nucleotide sequence ID" value="NZ_LJYW01000001.1"/>
</dbReference>
<sequence>MDILDANETDTWSGGASFTLRNRLYRLAWLVTWTLLASWTPAPMHRWRMFLVRMFGGKTGRYGAIYPSADIWSPANIEMGEHACIGPGVKVYSMAKITFAPYALASQGAHLCAGTHDIEDPHFQLIARPITIGTRAWVAAEAFVGPGVTIGEGAVLGARGVTFRDLDPWSVNVGNPARKVRGRRRQS</sequence>
<dbReference type="STRING" id="665126.ABB55_06275"/>
<dbReference type="PANTHER" id="PTHR23416:SF23">
    <property type="entry name" value="ACETYLTRANSFERASE C18B11.09C-RELATED"/>
    <property type="match status" value="1"/>
</dbReference>
<dbReference type="InterPro" id="IPR051159">
    <property type="entry name" value="Hexapeptide_acetyltransf"/>
</dbReference>
<keyword evidence="4" id="KW-1185">Reference proteome</keyword>
<dbReference type="InterPro" id="IPR011004">
    <property type="entry name" value="Trimer_LpxA-like_sf"/>
</dbReference>
<organism evidence="3 4">
    <name type="scientific">Prosthecodimorpha hirschii</name>
    <dbReference type="NCBI Taxonomy" id="665126"/>
    <lineage>
        <taxon>Bacteria</taxon>
        <taxon>Pseudomonadati</taxon>
        <taxon>Pseudomonadota</taxon>
        <taxon>Alphaproteobacteria</taxon>
        <taxon>Hyphomicrobiales</taxon>
        <taxon>Ancalomicrobiaceae</taxon>
        <taxon>Prosthecodimorpha</taxon>
    </lineage>
</organism>
<dbReference type="AlphaFoldDB" id="A0A0N8GEL8"/>
<comment type="similarity">
    <text evidence="1">Belongs to the transferase hexapeptide repeat family.</text>
</comment>
<name>A0A0N8GEL8_9HYPH</name>
<reference evidence="3 4" key="2">
    <citation type="submission" date="2015-10" db="EMBL/GenBank/DDBJ databases">
        <title>Draft Genome Sequence of Prosthecomicrobium hirschii ATCC 27832.</title>
        <authorList>
            <person name="Daniel J."/>
            <person name="Givan S.A."/>
            <person name="Brun Y.V."/>
            <person name="Brown P.J."/>
        </authorList>
    </citation>
    <scope>NUCLEOTIDE SEQUENCE [LARGE SCALE GENOMIC DNA]</scope>
    <source>
        <strain evidence="3 4">16</strain>
    </source>
</reference>
<dbReference type="GO" id="GO:0005829">
    <property type="term" value="C:cytosol"/>
    <property type="evidence" value="ECO:0007669"/>
    <property type="project" value="TreeGrafter"/>
</dbReference>
<evidence type="ECO:0000313" key="4">
    <source>
        <dbReference type="Proteomes" id="UP000048984"/>
    </source>
</evidence>
<evidence type="ECO:0000256" key="1">
    <source>
        <dbReference type="ARBA" id="ARBA00007274"/>
    </source>
</evidence>
<gene>
    <name evidence="3" type="ORF">ABB55_06275</name>
</gene>
<dbReference type="SUPFAM" id="SSF51161">
    <property type="entry name" value="Trimeric LpxA-like enzymes"/>
    <property type="match status" value="1"/>
</dbReference>
<evidence type="ECO:0000313" key="3">
    <source>
        <dbReference type="EMBL" id="KPL51881.1"/>
    </source>
</evidence>
<comment type="caution">
    <text evidence="3">The sequence shown here is derived from an EMBL/GenBank/DDBJ whole genome shotgun (WGS) entry which is preliminary data.</text>
</comment>
<protein>
    <submittedName>
        <fullName evidence="3">Acetyltransferase</fullName>
    </submittedName>
</protein>
<dbReference type="EMBL" id="LJYW01000001">
    <property type="protein sequence ID" value="KPL51881.1"/>
    <property type="molecule type" value="Genomic_DNA"/>
</dbReference>
<evidence type="ECO:0000256" key="2">
    <source>
        <dbReference type="ARBA" id="ARBA00022679"/>
    </source>
</evidence>
<dbReference type="GO" id="GO:0008374">
    <property type="term" value="F:O-acyltransferase activity"/>
    <property type="evidence" value="ECO:0007669"/>
    <property type="project" value="TreeGrafter"/>
</dbReference>
<keyword evidence="2 3" id="KW-0808">Transferase</keyword>
<dbReference type="CDD" id="cd05825">
    <property type="entry name" value="LbH_wcaF_like"/>
    <property type="match status" value="1"/>
</dbReference>
<dbReference type="Gene3D" id="2.160.10.10">
    <property type="entry name" value="Hexapeptide repeat proteins"/>
    <property type="match status" value="1"/>
</dbReference>
<proteinExistence type="inferred from homology"/>